<evidence type="ECO:0000313" key="2">
    <source>
        <dbReference type="Proteomes" id="UP000184233"/>
    </source>
</evidence>
<evidence type="ECO:0000313" key="1">
    <source>
        <dbReference type="EMBL" id="OJX59927.1"/>
    </source>
</evidence>
<protein>
    <submittedName>
        <fullName evidence="1">Uncharacterized protein</fullName>
    </submittedName>
</protein>
<dbReference type="EMBL" id="MKVH01000008">
    <property type="protein sequence ID" value="OJX59927.1"/>
    <property type="molecule type" value="Genomic_DNA"/>
</dbReference>
<dbReference type="AlphaFoldDB" id="A0A1M3L3J5"/>
<dbReference type="Proteomes" id="UP000184233">
    <property type="component" value="Unassembled WGS sequence"/>
</dbReference>
<organism evidence="1 2">
    <name type="scientific">Candidatus Kapaibacterium thiocyanatum</name>
    <dbReference type="NCBI Taxonomy" id="1895771"/>
    <lineage>
        <taxon>Bacteria</taxon>
        <taxon>Pseudomonadati</taxon>
        <taxon>Candidatus Kapaibacteriota</taxon>
        <taxon>Candidatus Kapaibacteriia</taxon>
        <taxon>Candidatus Kapaibacteriales</taxon>
        <taxon>Candidatus Kapaibacteriaceae</taxon>
        <taxon>Candidatus Kapaibacterium</taxon>
    </lineage>
</organism>
<sequence length="71" mass="8215">MRPAWDVEEQGTLFFLEMYVKEGRNELREAQGKVSLIPELILVHGAHMNHSTGMEPPTSLFLYVLCYTYLL</sequence>
<name>A0A1M3L3J5_9BACT</name>
<reference evidence="1 2" key="1">
    <citation type="submission" date="2016-09" db="EMBL/GenBank/DDBJ databases">
        <title>Genome-resolved meta-omics ties microbial dynamics to process performance in biotechnology for thiocyanate degradation.</title>
        <authorList>
            <person name="Kantor R.S."/>
            <person name="Huddy R.J."/>
            <person name="Iyer R."/>
            <person name="Thomas B.C."/>
            <person name="Brown C.T."/>
            <person name="Anantharaman K."/>
            <person name="Tringe S."/>
            <person name="Hettich R.L."/>
            <person name="Harrison S.T."/>
            <person name="Banfield J.F."/>
        </authorList>
    </citation>
    <scope>NUCLEOTIDE SEQUENCE [LARGE SCALE GENOMIC DNA]</scope>
    <source>
        <strain evidence="1">59-99</strain>
    </source>
</reference>
<proteinExistence type="predicted"/>
<gene>
    <name evidence="1" type="ORF">BGO89_07970</name>
</gene>
<accession>A0A1M3L3J5</accession>
<dbReference type="STRING" id="1895771.BGO89_07970"/>
<comment type="caution">
    <text evidence="1">The sequence shown here is derived from an EMBL/GenBank/DDBJ whole genome shotgun (WGS) entry which is preliminary data.</text>
</comment>